<name>A0A8J6HCL6_TENMO</name>
<feature type="region of interest" description="Disordered" evidence="3">
    <location>
        <begin position="107"/>
        <end position="126"/>
    </location>
</feature>
<keyword evidence="5" id="KW-1185">Reference proteome</keyword>
<dbReference type="PANTHER" id="PTHR19423">
    <property type="entry name" value="SH3 DOMAIN-BINDING PROTEIN 5"/>
    <property type="match status" value="1"/>
</dbReference>
<protein>
    <submittedName>
        <fullName evidence="4">Uncharacterized protein</fullName>
    </submittedName>
</protein>
<dbReference type="GO" id="GO:0004860">
    <property type="term" value="F:protein kinase inhibitor activity"/>
    <property type="evidence" value="ECO:0007669"/>
    <property type="project" value="TreeGrafter"/>
</dbReference>
<reference evidence="4" key="2">
    <citation type="submission" date="2021-08" db="EMBL/GenBank/DDBJ databases">
        <authorList>
            <person name="Eriksson T."/>
        </authorList>
    </citation>
    <scope>NUCLEOTIDE SEQUENCE</scope>
    <source>
        <strain evidence="4">Stoneville</strain>
        <tissue evidence="4">Whole head</tissue>
    </source>
</reference>
<dbReference type="EMBL" id="JABDTM020021702">
    <property type="protein sequence ID" value="KAH0816340.1"/>
    <property type="molecule type" value="Genomic_DNA"/>
</dbReference>
<dbReference type="GO" id="GO:0005737">
    <property type="term" value="C:cytoplasm"/>
    <property type="evidence" value="ECO:0007669"/>
    <property type="project" value="TreeGrafter"/>
</dbReference>
<organism evidence="4 5">
    <name type="scientific">Tenebrio molitor</name>
    <name type="common">Yellow mealworm beetle</name>
    <dbReference type="NCBI Taxonomy" id="7067"/>
    <lineage>
        <taxon>Eukaryota</taxon>
        <taxon>Metazoa</taxon>
        <taxon>Ecdysozoa</taxon>
        <taxon>Arthropoda</taxon>
        <taxon>Hexapoda</taxon>
        <taxon>Insecta</taxon>
        <taxon>Pterygota</taxon>
        <taxon>Neoptera</taxon>
        <taxon>Endopterygota</taxon>
        <taxon>Coleoptera</taxon>
        <taxon>Polyphaga</taxon>
        <taxon>Cucujiformia</taxon>
        <taxon>Tenebrionidae</taxon>
        <taxon>Tenebrio</taxon>
    </lineage>
</organism>
<comment type="caution">
    <text evidence="4">The sequence shown here is derived from an EMBL/GenBank/DDBJ whole genome shotgun (WGS) entry which is preliminary data.</text>
</comment>
<evidence type="ECO:0000313" key="5">
    <source>
        <dbReference type="Proteomes" id="UP000719412"/>
    </source>
</evidence>
<sequence>MEAENQKAESGREHQRRATIFKTAEDCVKQLESRLQKSIIKSRPYFDEKSLCQSQLNTQKDRIEAIKRDILKAKTSYSQTLKQLEQISNEIHMKRGRITEELLRGPREPGVGAELVPSPEETKDKATSLPDFNLELDKCEMRSCGSISGTNSSAVSEKDEKENLYDDLDDLKVKFRELAVRPMNGGEGESMDGVWESELKDTVEKMDHMMLLQECAQELDDYKSEIQVIEKESTVVVDQVA</sequence>
<dbReference type="PANTHER" id="PTHR19423:SF1">
    <property type="entry name" value="SH3 DOMAIN-BINDING PROTEIN 5"/>
    <property type="match status" value="1"/>
</dbReference>
<evidence type="ECO:0000256" key="3">
    <source>
        <dbReference type="SAM" id="MobiDB-lite"/>
    </source>
</evidence>
<proteinExistence type="inferred from homology"/>
<dbReference type="Pfam" id="PF05276">
    <property type="entry name" value="SH3BP5"/>
    <property type="match status" value="1"/>
</dbReference>
<evidence type="ECO:0000256" key="1">
    <source>
        <dbReference type="ARBA" id="ARBA00007796"/>
    </source>
</evidence>
<reference evidence="4" key="1">
    <citation type="journal article" date="2020" name="J Insects Food Feed">
        <title>The yellow mealworm (Tenebrio molitor) genome: a resource for the emerging insects as food and feed industry.</title>
        <authorList>
            <person name="Eriksson T."/>
            <person name="Andere A."/>
            <person name="Kelstrup H."/>
            <person name="Emery V."/>
            <person name="Picard C."/>
        </authorList>
    </citation>
    <scope>NUCLEOTIDE SEQUENCE</scope>
    <source>
        <strain evidence="4">Stoneville</strain>
        <tissue evidence="4">Whole head</tissue>
    </source>
</reference>
<dbReference type="Proteomes" id="UP000719412">
    <property type="component" value="Unassembled WGS sequence"/>
</dbReference>
<dbReference type="GO" id="GO:0035556">
    <property type="term" value="P:intracellular signal transduction"/>
    <property type="evidence" value="ECO:0007669"/>
    <property type="project" value="InterPro"/>
</dbReference>
<evidence type="ECO:0000256" key="2">
    <source>
        <dbReference type="ARBA" id="ARBA00023054"/>
    </source>
</evidence>
<gene>
    <name evidence="4" type="ORF">GEV33_006451</name>
</gene>
<evidence type="ECO:0000313" key="4">
    <source>
        <dbReference type="EMBL" id="KAH0816340.1"/>
    </source>
</evidence>
<dbReference type="AlphaFoldDB" id="A0A8J6HCL6"/>
<keyword evidence="2" id="KW-0175">Coiled coil</keyword>
<comment type="similarity">
    <text evidence="1">Belongs to the SH3BP5 family.</text>
</comment>
<dbReference type="InterPro" id="IPR007940">
    <property type="entry name" value="SH3BP5"/>
</dbReference>
<accession>A0A8J6HCL6</accession>